<evidence type="ECO:0000313" key="2">
    <source>
        <dbReference type="Proteomes" id="UP000249590"/>
    </source>
</evidence>
<dbReference type="Pfam" id="PF06945">
    <property type="entry name" value="DUF1289"/>
    <property type="match status" value="1"/>
</dbReference>
<protein>
    <submittedName>
        <fullName evidence="1">DUF1289 domain-containing protein</fullName>
    </submittedName>
</protein>
<gene>
    <name evidence="1" type="ORF">DLJ53_19585</name>
</gene>
<dbReference type="Proteomes" id="UP000249590">
    <property type="component" value="Unassembled WGS sequence"/>
</dbReference>
<evidence type="ECO:0000313" key="1">
    <source>
        <dbReference type="EMBL" id="RAH99943.1"/>
    </source>
</evidence>
<dbReference type="OrthoDB" id="9811423at2"/>
<dbReference type="EMBL" id="QHHQ01000004">
    <property type="protein sequence ID" value="RAH99943.1"/>
    <property type="molecule type" value="Genomic_DNA"/>
</dbReference>
<dbReference type="PANTHER" id="PTHR35175:SF2">
    <property type="entry name" value="DUF1289 DOMAIN-CONTAINING PROTEIN"/>
    <property type="match status" value="1"/>
</dbReference>
<accession>A0A8B2NS39</accession>
<dbReference type="InterPro" id="IPR010710">
    <property type="entry name" value="DUF1289"/>
</dbReference>
<comment type="caution">
    <text evidence="1">The sequence shown here is derived from an EMBL/GenBank/DDBJ whole genome shotgun (WGS) entry which is preliminary data.</text>
</comment>
<organism evidence="1 2">
    <name type="scientific">Acuticoccus sediminis</name>
    <dbReference type="NCBI Taxonomy" id="2184697"/>
    <lineage>
        <taxon>Bacteria</taxon>
        <taxon>Pseudomonadati</taxon>
        <taxon>Pseudomonadota</taxon>
        <taxon>Alphaproteobacteria</taxon>
        <taxon>Hyphomicrobiales</taxon>
        <taxon>Amorphaceae</taxon>
        <taxon>Acuticoccus</taxon>
    </lineage>
</organism>
<name>A0A8B2NS39_9HYPH</name>
<sequence>MGRRQRTTRRDGAAAWPAVPVSAAGDSPCTKVCRIAPATGLCLGCARTIDEIAGWATMSAADRAAVLADLPHRNPGDAGSGGNVR</sequence>
<proteinExistence type="predicted"/>
<reference evidence="1 2" key="1">
    <citation type="submission" date="2018-05" db="EMBL/GenBank/DDBJ databases">
        <title>Acuticoccus sediminis sp. nov., isolated from deep-sea sediment of Indian Ocean.</title>
        <authorList>
            <person name="Liu X."/>
            <person name="Lai Q."/>
            <person name="Du Y."/>
            <person name="Sun F."/>
            <person name="Zhang X."/>
            <person name="Wang S."/>
            <person name="Shao Z."/>
        </authorList>
    </citation>
    <scope>NUCLEOTIDE SEQUENCE [LARGE SCALE GENOMIC DNA]</scope>
    <source>
        <strain evidence="1 2">PTG4-2</strain>
    </source>
</reference>
<keyword evidence="2" id="KW-1185">Reference proteome</keyword>
<dbReference type="AlphaFoldDB" id="A0A8B2NS39"/>
<dbReference type="PANTHER" id="PTHR35175">
    <property type="entry name" value="DUF1289 DOMAIN-CONTAINING PROTEIN"/>
    <property type="match status" value="1"/>
</dbReference>